<evidence type="ECO:0000256" key="1">
    <source>
        <dbReference type="ARBA" id="ARBA00010792"/>
    </source>
</evidence>
<dbReference type="PANTHER" id="PTHR42709:SF9">
    <property type="entry name" value="ALKALINE PHOSPHATASE LIKE PROTEIN"/>
    <property type="match status" value="1"/>
</dbReference>
<keyword evidence="2" id="KW-0812">Transmembrane</keyword>
<dbReference type="Proteomes" id="UP000270678">
    <property type="component" value="Chromosome"/>
</dbReference>
<feature type="transmembrane region" description="Helical" evidence="2">
    <location>
        <begin position="12"/>
        <end position="29"/>
    </location>
</feature>
<keyword evidence="5" id="KW-1185">Reference proteome</keyword>
<name>A0A3S9UXX5_9BACL</name>
<reference evidence="5" key="1">
    <citation type="submission" date="2018-12" db="EMBL/GenBank/DDBJ databases">
        <title>Complete genome sequence of Paenibacillus sp. MBLB1234.</title>
        <authorList>
            <person name="Nam Y.-D."/>
            <person name="Kang J."/>
            <person name="Chung W.-H."/>
            <person name="Park Y.S."/>
        </authorList>
    </citation>
    <scope>NUCLEOTIDE SEQUENCE [LARGE SCALE GENOMIC DNA]</scope>
    <source>
        <strain evidence="5">MBLB1234</strain>
    </source>
</reference>
<keyword evidence="2" id="KW-0472">Membrane</keyword>
<organism evidence="4 5">
    <name type="scientific">Paenibacillus lutimineralis</name>
    <dbReference type="NCBI Taxonomy" id="2707005"/>
    <lineage>
        <taxon>Bacteria</taxon>
        <taxon>Bacillati</taxon>
        <taxon>Bacillota</taxon>
        <taxon>Bacilli</taxon>
        <taxon>Bacillales</taxon>
        <taxon>Paenibacillaceae</taxon>
        <taxon>Paenibacillus</taxon>
    </lineage>
</organism>
<dbReference type="InterPro" id="IPR051311">
    <property type="entry name" value="DedA_domain"/>
</dbReference>
<feature type="transmembrane region" description="Helical" evidence="2">
    <location>
        <begin position="135"/>
        <end position="157"/>
    </location>
</feature>
<evidence type="ECO:0000313" key="5">
    <source>
        <dbReference type="Proteomes" id="UP000270678"/>
    </source>
</evidence>
<protein>
    <submittedName>
        <fullName evidence="4">DedA family protein</fullName>
    </submittedName>
</protein>
<dbReference type="EMBL" id="CP034346">
    <property type="protein sequence ID" value="AZS15192.1"/>
    <property type="molecule type" value="Genomic_DNA"/>
</dbReference>
<feature type="transmembrane region" description="Helical" evidence="2">
    <location>
        <begin position="49"/>
        <end position="71"/>
    </location>
</feature>
<evidence type="ECO:0000313" key="4">
    <source>
        <dbReference type="EMBL" id="AZS15192.1"/>
    </source>
</evidence>
<accession>A0A3S9UXX5</accession>
<dbReference type="KEGG" id="plut:EI981_12440"/>
<evidence type="ECO:0000256" key="2">
    <source>
        <dbReference type="SAM" id="Phobius"/>
    </source>
</evidence>
<dbReference type="InterPro" id="IPR032816">
    <property type="entry name" value="VTT_dom"/>
</dbReference>
<dbReference type="AlphaFoldDB" id="A0A3S9UXX5"/>
<dbReference type="OrthoDB" id="9782291at2"/>
<dbReference type="PANTHER" id="PTHR42709">
    <property type="entry name" value="ALKALINE PHOSPHATASE LIKE PROTEIN"/>
    <property type="match status" value="1"/>
</dbReference>
<comment type="similarity">
    <text evidence="1">Belongs to the DedA family.</text>
</comment>
<sequence>METAIEFVTQYGYAAIVVLLALGIVGLPIPDETLMVFVGYLASEHILNYFLAIIVSFIGSVTGMAITYVIGRRVGSAIIEKCGKWVGLTPKRYDKVKNWFNKYGAWTIVFAYFIPGIRHVSGYMSGISNLPFRKYIAFCCTGALVWTILFISLGYFIGGRILQ</sequence>
<feature type="transmembrane region" description="Helical" evidence="2">
    <location>
        <begin position="99"/>
        <end position="115"/>
    </location>
</feature>
<feature type="domain" description="VTT" evidence="3">
    <location>
        <begin position="29"/>
        <end position="155"/>
    </location>
</feature>
<dbReference type="GO" id="GO:0005886">
    <property type="term" value="C:plasma membrane"/>
    <property type="evidence" value="ECO:0007669"/>
    <property type="project" value="TreeGrafter"/>
</dbReference>
<dbReference type="Pfam" id="PF09335">
    <property type="entry name" value="VTT_dom"/>
    <property type="match status" value="1"/>
</dbReference>
<proteinExistence type="inferred from homology"/>
<dbReference type="RefSeq" id="WP_126998566.1">
    <property type="nucleotide sequence ID" value="NZ_CP034346.1"/>
</dbReference>
<keyword evidence="2" id="KW-1133">Transmembrane helix</keyword>
<evidence type="ECO:0000259" key="3">
    <source>
        <dbReference type="Pfam" id="PF09335"/>
    </source>
</evidence>
<gene>
    <name evidence="4" type="ORF">EI981_12440</name>
</gene>